<name>A0A5B2VDR0_9HYPH</name>
<dbReference type="InterPro" id="IPR020288">
    <property type="entry name" value="Sheath_initiator"/>
</dbReference>
<keyword evidence="2" id="KW-1185">Reference proteome</keyword>
<dbReference type="AlphaFoldDB" id="A0A5B2VDR0"/>
<proteinExistence type="predicted"/>
<organism evidence="1 2">
    <name type="scientific">Salinarimonas soli</name>
    <dbReference type="NCBI Taxonomy" id="1638099"/>
    <lineage>
        <taxon>Bacteria</taxon>
        <taxon>Pseudomonadati</taxon>
        <taxon>Pseudomonadota</taxon>
        <taxon>Alphaproteobacteria</taxon>
        <taxon>Hyphomicrobiales</taxon>
        <taxon>Salinarimonadaceae</taxon>
        <taxon>Salinarimonas</taxon>
    </lineage>
</organism>
<dbReference type="EMBL" id="VUOA01000018">
    <property type="protein sequence ID" value="KAA2237663.1"/>
    <property type="molecule type" value="Genomic_DNA"/>
</dbReference>
<evidence type="ECO:0000313" key="2">
    <source>
        <dbReference type="Proteomes" id="UP000323142"/>
    </source>
</evidence>
<dbReference type="RefSeq" id="WP_149816605.1">
    <property type="nucleotide sequence ID" value="NZ_VUOA01000018.1"/>
</dbReference>
<gene>
    <name evidence="1" type="ORF">F0L46_08255</name>
</gene>
<evidence type="ECO:0000313" key="1">
    <source>
        <dbReference type="EMBL" id="KAA2237663.1"/>
    </source>
</evidence>
<sequence length="117" mass="13222">MLYRKLTADGDYSFGRGRADFWRDVPEAPAQAVKTRLHLERGEWFLDLDEGTPWRTRVLGRRTADTRDPVTRARILGTTGVTGISAYSSRLDRETRAFTAQATIDTAYGRTTISEPI</sequence>
<comment type="caution">
    <text evidence="1">The sequence shown here is derived from an EMBL/GenBank/DDBJ whole genome shotgun (WGS) entry which is preliminary data.</text>
</comment>
<accession>A0A5B2VDR0</accession>
<reference evidence="1 2" key="1">
    <citation type="submission" date="2019-09" db="EMBL/GenBank/DDBJ databases">
        <title>Salinarimonas rosea gen. nov., sp. nov., a new member of the a-2 subgroup of the Proteobacteria.</title>
        <authorList>
            <person name="Liu J."/>
        </authorList>
    </citation>
    <scope>NUCLEOTIDE SEQUENCE [LARGE SCALE GENOMIC DNA]</scope>
    <source>
        <strain evidence="1 2">BN140002</strain>
    </source>
</reference>
<protein>
    <submittedName>
        <fullName evidence="1">Uncharacterized protein</fullName>
    </submittedName>
</protein>
<dbReference type="Pfam" id="PF10934">
    <property type="entry name" value="Sheath_initiator"/>
    <property type="match status" value="1"/>
</dbReference>
<reference evidence="1 2" key="2">
    <citation type="submission" date="2019-09" db="EMBL/GenBank/DDBJ databases">
        <authorList>
            <person name="Jin C."/>
        </authorList>
    </citation>
    <scope>NUCLEOTIDE SEQUENCE [LARGE SCALE GENOMIC DNA]</scope>
    <source>
        <strain evidence="1 2">BN140002</strain>
    </source>
</reference>
<dbReference type="OrthoDB" id="9812969at2"/>
<dbReference type="Proteomes" id="UP000323142">
    <property type="component" value="Unassembled WGS sequence"/>
</dbReference>